<dbReference type="Proteomes" id="UP000036681">
    <property type="component" value="Unplaced"/>
</dbReference>
<dbReference type="AlphaFoldDB" id="A0A0M3I374"/>
<keyword evidence="1" id="KW-1185">Reference proteome</keyword>
<evidence type="ECO:0000313" key="1">
    <source>
        <dbReference type="Proteomes" id="UP000036681"/>
    </source>
</evidence>
<sequence length="120" mass="13659">MVEELRKKFDRCPIGVIGYRLAPPLSCAVCASLRRRRYSGDTKRSSPRPTKREITTQEFICVPVGPLVVCDVIIRFPDLPAILRPEHSDHIPHYSSNDDRSIKCDSFISEERKGGRMFGI</sequence>
<accession>A0A0M3I374</accession>
<protein>
    <submittedName>
        <fullName evidence="2">Uncharacterized protein</fullName>
    </submittedName>
</protein>
<name>A0A0M3I374_ASCLU</name>
<proteinExistence type="predicted"/>
<organism evidence="1 2">
    <name type="scientific">Ascaris lumbricoides</name>
    <name type="common">Giant roundworm</name>
    <dbReference type="NCBI Taxonomy" id="6252"/>
    <lineage>
        <taxon>Eukaryota</taxon>
        <taxon>Metazoa</taxon>
        <taxon>Ecdysozoa</taxon>
        <taxon>Nematoda</taxon>
        <taxon>Chromadorea</taxon>
        <taxon>Rhabditida</taxon>
        <taxon>Spirurina</taxon>
        <taxon>Ascaridomorpha</taxon>
        <taxon>Ascaridoidea</taxon>
        <taxon>Ascarididae</taxon>
        <taxon>Ascaris</taxon>
    </lineage>
</organism>
<evidence type="ECO:0000313" key="2">
    <source>
        <dbReference type="WBParaSite" id="ALUE_0001106001-mRNA-1"/>
    </source>
</evidence>
<reference evidence="2" key="1">
    <citation type="submission" date="2017-02" db="UniProtKB">
        <authorList>
            <consortium name="WormBaseParasite"/>
        </authorList>
    </citation>
    <scope>IDENTIFICATION</scope>
</reference>
<dbReference type="WBParaSite" id="ALUE_0001106001-mRNA-1">
    <property type="protein sequence ID" value="ALUE_0001106001-mRNA-1"/>
    <property type="gene ID" value="ALUE_0001106001"/>
</dbReference>